<proteinExistence type="inferred from homology"/>
<dbReference type="Pfam" id="PF00015">
    <property type="entry name" value="MCPsignal"/>
    <property type="match status" value="1"/>
</dbReference>
<comment type="caution">
    <text evidence="9">The sequence shown here is derived from an EMBL/GenBank/DDBJ whole genome shotgun (WGS) entry which is preliminary data.</text>
</comment>
<evidence type="ECO:0000256" key="5">
    <source>
        <dbReference type="SAM" id="MobiDB-lite"/>
    </source>
</evidence>
<dbReference type="PROSITE" id="PS50885">
    <property type="entry name" value="HAMP"/>
    <property type="match status" value="1"/>
</dbReference>
<dbReference type="RefSeq" id="WP_377302480.1">
    <property type="nucleotide sequence ID" value="NZ_JBHSMK010000002.1"/>
</dbReference>
<evidence type="ECO:0000259" key="8">
    <source>
        <dbReference type="PROSITE" id="PS50885"/>
    </source>
</evidence>
<feature type="domain" description="HAMP" evidence="8">
    <location>
        <begin position="222"/>
        <end position="274"/>
    </location>
</feature>
<dbReference type="Gene3D" id="1.10.287.950">
    <property type="entry name" value="Methyl-accepting chemotaxis protein"/>
    <property type="match status" value="1"/>
</dbReference>
<feature type="region of interest" description="Disordered" evidence="5">
    <location>
        <begin position="320"/>
        <end position="347"/>
    </location>
</feature>
<dbReference type="PANTHER" id="PTHR43531:SF14">
    <property type="entry name" value="METHYL-ACCEPTING CHEMOTAXIS PROTEIN I-RELATED"/>
    <property type="match status" value="1"/>
</dbReference>
<dbReference type="InterPro" id="IPR004089">
    <property type="entry name" value="MCPsignal_dom"/>
</dbReference>
<feature type="domain" description="Methyl-accepting transducer" evidence="7">
    <location>
        <begin position="279"/>
        <end position="508"/>
    </location>
</feature>
<keyword evidence="6" id="KW-0812">Transmembrane</keyword>
<dbReference type="InterPro" id="IPR051310">
    <property type="entry name" value="MCP_chemotaxis"/>
</dbReference>
<keyword evidence="1" id="KW-0488">Methylation</keyword>
<dbReference type="PROSITE" id="PS50111">
    <property type="entry name" value="CHEMOTAXIS_TRANSDUC_2"/>
    <property type="match status" value="1"/>
</dbReference>
<dbReference type="EMBL" id="JBHSMK010000002">
    <property type="protein sequence ID" value="MFC5435820.1"/>
    <property type="molecule type" value="Genomic_DNA"/>
</dbReference>
<feature type="compositionally biased region" description="Low complexity" evidence="5">
    <location>
        <begin position="326"/>
        <end position="343"/>
    </location>
</feature>
<evidence type="ECO:0000256" key="4">
    <source>
        <dbReference type="PROSITE-ProRule" id="PRU00284"/>
    </source>
</evidence>
<dbReference type="PRINTS" id="PR00260">
    <property type="entry name" value="CHEMTRNSDUCR"/>
</dbReference>
<evidence type="ECO:0000256" key="6">
    <source>
        <dbReference type="SAM" id="Phobius"/>
    </source>
</evidence>
<sequence length="530" mass="55444">MTLRFRDLRIAVRLGLLGALMLAATIIVAVGGWQGLVKTHALEVSSMQRMAAFATAVDTARVAQVGFKKQVQEWKDLLLRGGDATSFQKYRSAFVDDSNKVYADLAALKNQMTKLGISTAGVETAIATHADLQTKYLAALAHYDAKQPATAHEVDGLVKGIDRAPTAAIDDLVATMKKSSAADSALVDNEREKTARDALRLLVSASVCALLVGALATWLLTQSITVPIGRAVKLAQAVAQGNLSGQIETPSRDETGMLLAALGEMSEQLQRVVGAIRKEASEISVSTEQIAKGNLDLSARTSEQAAALEETAATMQQFTESVSSNASGAREASALAESASETARQSSGAMSEAVAAMAQIRGVSSRIAEITEMMDRLATQTHILAINAAVEAAHAGEAGRGFAIVAGEVQSLARNSRAASGQIRSLINESVAIVASGTQRIGDAESMVGQLLRGVDEVARTVGAIARGSVEQATGIQQVNRAVSQMDQVTQNNAALVEEAAAAADAVQQRALSLVHSVEFFKLVPDAEAA</sequence>
<dbReference type="SMART" id="SM00283">
    <property type="entry name" value="MA"/>
    <property type="match status" value="1"/>
</dbReference>
<keyword evidence="6" id="KW-1133">Transmembrane helix</keyword>
<evidence type="ECO:0000256" key="2">
    <source>
        <dbReference type="ARBA" id="ARBA00023224"/>
    </source>
</evidence>
<protein>
    <submittedName>
        <fullName evidence="9">Methyl-accepting chemotaxis protein</fullName>
    </submittedName>
</protein>
<dbReference type="CDD" id="cd06225">
    <property type="entry name" value="HAMP"/>
    <property type="match status" value="1"/>
</dbReference>
<dbReference type="InterPro" id="IPR004090">
    <property type="entry name" value="Chemotax_Me-accpt_rcpt"/>
</dbReference>
<comment type="similarity">
    <text evidence="3">Belongs to the methyl-accepting chemotaxis (MCP) protein family.</text>
</comment>
<keyword evidence="6" id="KW-0472">Membrane</keyword>
<evidence type="ECO:0000313" key="9">
    <source>
        <dbReference type="EMBL" id="MFC5435820.1"/>
    </source>
</evidence>
<dbReference type="SUPFAM" id="SSF58104">
    <property type="entry name" value="Methyl-accepting chemotaxis protein (MCP) signaling domain"/>
    <property type="match status" value="1"/>
</dbReference>
<evidence type="ECO:0000259" key="7">
    <source>
        <dbReference type="PROSITE" id="PS50111"/>
    </source>
</evidence>
<dbReference type="PANTHER" id="PTHR43531">
    <property type="entry name" value="PROTEIN ICFG"/>
    <property type="match status" value="1"/>
</dbReference>
<feature type="transmembrane region" description="Helical" evidence="6">
    <location>
        <begin position="12"/>
        <end position="33"/>
    </location>
</feature>
<feature type="transmembrane region" description="Helical" evidence="6">
    <location>
        <begin position="201"/>
        <end position="220"/>
    </location>
</feature>
<accession>A0ABW0JIN1</accession>
<organism evidence="9 10">
    <name type="scientific">Rhodanobacter umsongensis</name>
    <dbReference type="NCBI Taxonomy" id="633153"/>
    <lineage>
        <taxon>Bacteria</taxon>
        <taxon>Pseudomonadati</taxon>
        <taxon>Pseudomonadota</taxon>
        <taxon>Gammaproteobacteria</taxon>
        <taxon>Lysobacterales</taxon>
        <taxon>Rhodanobacteraceae</taxon>
        <taxon>Rhodanobacter</taxon>
    </lineage>
</organism>
<keyword evidence="10" id="KW-1185">Reference proteome</keyword>
<evidence type="ECO:0000313" key="10">
    <source>
        <dbReference type="Proteomes" id="UP001596013"/>
    </source>
</evidence>
<gene>
    <name evidence="9" type="ORF">ACFPME_04580</name>
</gene>
<evidence type="ECO:0000256" key="3">
    <source>
        <dbReference type="ARBA" id="ARBA00029447"/>
    </source>
</evidence>
<dbReference type="SMART" id="SM00304">
    <property type="entry name" value="HAMP"/>
    <property type="match status" value="2"/>
</dbReference>
<keyword evidence="2 4" id="KW-0807">Transducer</keyword>
<dbReference type="Proteomes" id="UP001596013">
    <property type="component" value="Unassembled WGS sequence"/>
</dbReference>
<dbReference type="InterPro" id="IPR003660">
    <property type="entry name" value="HAMP_dom"/>
</dbReference>
<name>A0ABW0JIN1_9GAMM</name>
<evidence type="ECO:0000256" key="1">
    <source>
        <dbReference type="ARBA" id="ARBA00022481"/>
    </source>
</evidence>
<dbReference type="Pfam" id="PF00672">
    <property type="entry name" value="HAMP"/>
    <property type="match status" value="1"/>
</dbReference>
<reference evidence="10" key="1">
    <citation type="journal article" date="2019" name="Int. J. Syst. Evol. Microbiol.">
        <title>The Global Catalogue of Microorganisms (GCM) 10K type strain sequencing project: providing services to taxonomists for standard genome sequencing and annotation.</title>
        <authorList>
            <consortium name="The Broad Institute Genomics Platform"/>
            <consortium name="The Broad Institute Genome Sequencing Center for Infectious Disease"/>
            <person name="Wu L."/>
            <person name="Ma J."/>
        </authorList>
    </citation>
    <scope>NUCLEOTIDE SEQUENCE [LARGE SCALE GENOMIC DNA]</scope>
    <source>
        <strain evidence="10">JCM 17130</strain>
    </source>
</reference>